<keyword evidence="1" id="KW-0732">Signal</keyword>
<feature type="signal peptide" evidence="1">
    <location>
        <begin position="1"/>
        <end position="24"/>
    </location>
</feature>
<dbReference type="SUPFAM" id="SSF52540">
    <property type="entry name" value="P-loop containing nucleoside triphosphate hydrolases"/>
    <property type="match status" value="1"/>
</dbReference>
<evidence type="ECO:0000313" key="3">
    <source>
        <dbReference type="Proteomes" id="UP000572635"/>
    </source>
</evidence>
<protein>
    <submittedName>
        <fullName evidence="2">MinD-like ATPase involved in chromosome partitioning or flagellar assembly</fullName>
    </submittedName>
</protein>
<organism evidence="2 3">
    <name type="scientific">Nocardiopsis composta</name>
    <dbReference type="NCBI Taxonomy" id="157465"/>
    <lineage>
        <taxon>Bacteria</taxon>
        <taxon>Bacillati</taxon>
        <taxon>Actinomycetota</taxon>
        <taxon>Actinomycetes</taxon>
        <taxon>Streptosporangiales</taxon>
        <taxon>Nocardiopsidaceae</taxon>
        <taxon>Nocardiopsis</taxon>
    </lineage>
</organism>
<reference evidence="2 3" key="1">
    <citation type="submission" date="2020-08" db="EMBL/GenBank/DDBJ databases">
        <title>Sequencing the genomes of 1000 actinobacteria strains.</title>
        <authorList>
            <person name="Klenk H.-P."/>
        </authorList>
    </citation>
    <scope>NUCLEOTIDE SEQUENCE [LARGE SCALE GENOMIC DNA]</scope>
    <source>
        <strain evidence="2 3">DSM 44551</strain>
    </source>
</reference>
<proteinExistence type="predicted"/>
<dbReference type="InterPro" id="IPR027417">
    <property type="entry name" value="P-loop_NTPase"/>
</dbReference>
<name>A0A7W8VBH5_9ACTN</name>
<dbReference type="AlphaFoldDB" id="A0A7W8VBH5"/>
<dbReference type="Gene3D" id="3.40.50.300">
    <property type="entry name" value="P-loop containing nucleotide triphosphate hydrolases"/>
    <property type="match status" value="1"/>
</dbReference>
<dbReference type="Proteomes" id="UP000572635">
    <property type="component" value="Unassembled WGS sequence"/>
</dbReference>
<accession>A0A7W8VBH5</accession>
<dbReference type="EMBL" id="JACHDB010000001">
    <property type="protein sequence ID" value="MBB5429925.1"/>
    <property type="molecule type" value="Genomic_DNA"/>
</dbReference>
<gene>
    <name evidence="2" type="ORF">HDA36_000009</name>
</gene>
<feature type="chain" id="PRO_5038970841" evidence="1">
    <location>
        <begin position="25"/>
        <end position="243"/>
    </location>
</feature>
<keyword evidence="2" id="KW-0969">Cilium</keyword>
<evidence type="ECO:0000256" key="1">
    <source>
        <dbReference type="SAM" id="SignalP"/>
    </source>
</evidence>
<comment type="caution">
    <text evidence="2">The sequence shown here is derived from an EMBL/GenBank/DDBJ whole genome shotgun (WGS) entry which is preliminary data.</text>
</comment>
<keyword evidence="2" id="KW-0282">Flagellum</keyword>
<keyword evidence="3" id="KW-1185">Reference proteome</keyword>
<keyword evidence="2" id="KW-0966">Cell projection</keyword>
<dbReference type="RefSeq" id="WP_184387406.1">
    <property type="nucleotide sequence ID" value="NZ_BAAAJD010000209.1"/>
</dbReference>
<sequence>MRTIALFSLSGAPGVTTLALAVAAAWPTVQRAVLVEADASGGDVASWRHLPASPGLVELAAAARAPEPADGALQGCVQVLPGGVGVCPAPASADRAAGAVNLLARRPAVLAPPEEAVAVVDVGRLAPRSAAAHLAAAADAAVLVVADDTAQLKRARDALPGLRAGIGRLGLAVVGGTNPRAQIVEALEAPVWARIPTDPRSAAFLRGEGGARRAGRRPLLAGARRLAQALTATAVREQAVSTP</sequence>
<evidence type="ECO:0000313" key="2">
    <source>
        <dbReference type="EMBL" id="MBB5429925.1"/>
    </source>
</evidence>